<protein>
    <submittedName>
        <fullName evidence="6">Transcriptional regulator, TetR family</fullName>
    </submittedName>
</protein>
<dbReference type="InterPro" id="IPR009057">
    <property type="entry name" value="Homeodomain-like_sf"/>
</dbReference>
<dbReference type="PROSITE" id="PS01081">
    <property type="entry name" value="HTH_TETR_1"/>
    <property type="match status" value="1"/>
</dbReference>
<dbReference type="InterPro" id="IPR023772">
    <property type="entry name" value="DNA-bd_HTH_TetR-type_CS"/>
</dbReference>
<dbReference type="EMBL" id="FWXV01000005">
    <property type="protein sequence ID" value="SMD19502.1"/>
    <property type="molecule type" value="Genomic_DNA"/>
</dbReference>
<accession>A0A1Y5XVT6</accession>
<keyword evidence="1" id="KW-0805">Transcription regulation</keyword>
<dbReference type="PANTHER" id="PTHR30055:SF238">
    <property type="entry name" value="MYCOFACTOCIN BIOSYNTHESIS TRANSCRIPTIONAL REGULATOR MFTR-RELATED"/>
    <property type="match status" value="1"/>
</dbReference>
<evidence type="ECO:0000256" key="1">
    <source>
        <dbReference type="ARBA" id="ARBA00023015"/>
    </source>
</evidence>
<dbReference type="RefSeq" id="WP_235038916.1">
    <property type="nucleotide sequence ID" value="NZ_FWXV01000005.1"/>
</dbReference>
<reference evidence="6 7" key="1">
    <citation type="submission" date="2017-04" db="EMBL/GenBank/DDBJ databases">
        <authorList>
            <person name="Afonso C.L."/>
            <person name="Miller P.J."/>
            <person name="Scott M.A."/>
            <person name="Spackman E."/>
            <person name="Goraichik I."/>
            <person name="Dimitrov K.M."/>
            <person name="Suarez D.L."/>
            <person name="Swayne D.E."/>
        </authorList>
    </citation>
    <scope>NUCLEOTIDE SEQUENCE [LARGE SCALE GENOMIC DNA]</scope>
    <source>
        <strain evidence="6 7">DSM 43828</strain>
    </source>
</reference>
<dbReference type="PROSITE" id="PS50977">
    <property type="entry name" value="HTH_TETR_2"/>
    <property type="match status" value="1"/>
</dbReference>
<dbReference type="Pfam" id="PF00440">
    <property type="entry name" value="TetR_N"/>
    <property type="match status" value="1"/>
</dbReference>
<evidence type="ECO:0000256" key="2">
    <source>
        <dbReference type="ARBA" id="ARBA00023125"/>
    </source>
</evidence>
<dbReference type="InterPro" id="IPR041347">
    <property type="entry name" value="MftR_C"/>
</dbReference>
<gene>
    <name evidence="6" type="ORF">SAMN05661093_06168</name>
</gene>
<evidence type="ECO:0000256" key="3">
    <source>
        <dbReference type="ARBA" id="ARBA00023163"/>
    </source>
</evidence>
<evidence type="ECO:0000313" key="6">
    <source>
        <dbReference type="EMBL" id="SMD19502.1"/>
    </source>
</evidence>
<dbReference type="PRINTS" id="PR00455">
    <property type="entry name" value="HTHTETR"/>
</dbReference>
<dbReference type="Gene3D" id="1.10.10.60">
    <property type="entry name" value="Homeodomain-like"/>
    <property type="match status" value="1"/>
</dbReference>
<dbReference type="Proteomes" id="UP000192674">
    <property type="component" value="Unassembled WGS sequence"/>
</dbReference>
<dbReference type="Gene3D" id="1.10.357.10">
    <property type="entry name" value="Tetracycline Repressor, domain 2"/>
    <property type="match status" value="1"/>
</dbReference>
<dbReference type="InterPro" id="IPR001647">
    <property type="entry name" value="HTH_TetR"/>
</dbReference>
<feature type="domain" description="HTH tetR-type" evidence="5">
    <location>
        <begin position="16"/>
        <end position="76"/>
    </location>
</feature>
<name>A0A1Y5XVT6_KIBAR</name>
<keyword evidence="2 4" id="KW-0238">DNA-binding</keyword>
<keyword evidence="7" id="KW-1185">Reference proteome</keyword>
<dbReference type="SUPFAM" id="SSF46689">
    <property type="entry name" value="Homeodomain-like"/>
    <property type="match status" value="1"/>
</dbReference>
<evidence type="ECO:0000256" key="4">
    <source>
        <dbReference type="PROSITE-ProRule" id="PRU00335"/>
    </source>
</evidence>
<sequence length="215" mass="23640">MTEGEQPLGLRERKKLETRARLVKVTLQLAGERGLENVTVDDIAAEAGVSARTFFNYFPSKEDAVMHPDPDPVGQTRKVAAALLAAPAELSPTQAVVVAMRPYIDRFDEERDEWLTRISIIERDPGLIVRMFSTQRETEQILVDAIARRTGLDAATDFYPLLLFKVVGGAMQAACQRWHELGGSVRMSELFDTAIDTLAGGMPVPTGTAVIEGKK</sequence>
<evidence type="ECO:0000259" key="5">
    <source>
        <dbReference type="PROSITE" id="PS50977"/>
    </source>
</evidence>
<dbReference type="GO" id="GO:0003700">
    <property type="term" value="F:DNA-binding transcription factor activity"/>
    <property type="evidence" value="ECO:0007669"/>
    <property type="project" value="TreeGrafter"/>
</dbReference>
<dbReference type="AlphaFoldDB" id="A0A1Y5XVT6"/>
<keyword evidence="3" id="KW-0804">Transcription</keyword>
<organism evidence="6 7">
    <name type="scientific">Kibdelosporangium aridum</name>
    <dbReference type="NCBI Taxonomy" id="2030"/>
    <lineage>
        <taxon>Bacteria</taxon>
        <taxon>Bacillati</taxon>
        <taxon>Actinomycetota</taxon>
        <taxon>Actinomycetes</taxon>
        <taxon>Pseudonocardiales</taxon>
        <taxon>Pseudonocardiaceae</taxon>
        <taxon>Kibdelosporangium</taxon>
    </lineage>
</organism>
<dbReference type="InterPro" id="IPR050109">
    <property type="entry name" value="HTH-type_TetR-like_transc_reg"/>
</dbReference>
<dbReference type="Pfam" id="PF17754">
    <property type="entry name" value="TetR_C_14"/>
    <property type="match status" value="1"/>
</dbReference>
<evidence type="ECO:0000313" key="7">
    <source>
        <dbReference type="Proteomes" id="UP000192674"/>
    </source>
</evidence>
<feature type="DNA-binding region" description="H-T-H motif" evidence="4">
    <location>
        <begin position="39"/>
        <end position="58"/>
    </location>
</feature>
<dbReference type="GO" id="GO:0000976">
    <property type="term" value="F:transcription cis-regulatory region binding"/>
    <property type="evidence" value="ECO:0007669"/>
    <property type="project" value="TreeGrafter"/>
</dbReference>
<proteinExistence type="predicted"/>
<dbReference type="PANTHER" id="PTHR30055">
    <property type="entry name" value="HTH-TYPE TRANSCRIPTIONAL REGULATOR RUTR"/>
    <property type="match status" value="1"/>
</dbReference>